<evidence type="ECO:0000313" key="4">
    <source>
        <dbReference type="Proteomes" id="UP000051461"/>
    </source>
</evidence>
<dbReference type="GO" id="GO:0008270">
    <property type="term" value="F:zinc ion binding"/>
    <property type="evidence" value="ECO:0007669"/>
    <property type="project" value="InterPro"/>
</dbReference>
<protein>
    <submittedName>
        <fullName evidence="3">NADPH quinone reductase-like Zn-dependent oxidoreductase</fullName>
    </submittedName>
</protein>
<gene>
    <name evidence="3" type="ORF">FC07_GL001395</name>
</gene>
<dbReference type="SUPFAM" id="SSF50129">
    <property type="entry name" value="GroES-like"/>
    <property type="match status" value="1"/>
</dbReference>
<dbReference type="PATRIC" id="fig|1423726.3.peg.1445"/>
<keyword evidence="4" id="KW-1185">Reference proteome</keyword>
<dbReference type="RefSeq" id="WP_191981097.1">
    <property type="nucleotide sequence ID" value="NZ_AZDA01000121.1"/>
</dbReference>
<sequence length="342" mass="37057">MMKAAQITHYKQAIPAITQVPIPSIGPHDVLVKVVTASINPIDLKTQAGGLKMLLTYRMPLTLGSDLAGIVVKTGAQVTRFKVGAAVYGRVQKKRIGTFAEYIAVTQNDLALKPKKLSFAEAAALPLVSLTSYQALHDILRLQPGQKVLIQGGAGGIGTIAIQIAKMLGAYVATTASPKNFDLVRDLGADQVIDYHTTPFQSVLQDYDAVFDTRGGQTLRDAFQIVKPGGQIVSISDVPTGRFARTYGLPLWKQLVLQFATRRVTALAKRTQATYTFLFMRPDGQQLATLTPLFENGTLKPIIDRVVPFDDLSTALRYARAGHATGKIIIQIATDQEMAGRL</sequence>
<keyword evidence="1" id="KW-0560">Oxidoreductase</keyword>
<dbReference type="GO" id="GO:0016491">
    <property type="term" value="F:oxidoreductase activity"/>
    <property type="evidence" value="ECO:0007669"/>
    <property type="project" value="UniProtKB-KW"/>
</dbReference>
<dbReference type="InterPro" id="IPR020843">
    <property type="entry name" value="ER"/>
</dbReference>
<dbReference type="Proteomes" id="UP000051461">
    <property type="component" value="Unassembled WGS sequence"/>
</dbReference>
<dbReference type="AlphaFoldDB" id="A0A0R1GFY8"/>
<dbReference type="InterPro" id="IPR036291">
    <property type="entry name" value="NAD(P)-bd_dom_sf"/>
</dbReference>
<feature type="domain" description="Enoyl reductase (ER)" evidence="2">
    <location>
        <begin position="13"/>
        <end position="330"/>
    </location>
</feature>
<dbReference type="PROSITE" id="PS01162">
    <property type="entry name" value="QOR_ZETA_CRYSTAL"/>
    <property type="match status" value="1"/>
</dbReference>
<dbReference type="Pfam" id="PF08240">
    <property type="entry name" value="ADH_N"/>
    <property type="match status" value="1"/>
</dbReference>
<comment type="caution">
    <text evidence="3">The sequence shown here is derived from an EMBL/GenBank/DDBJ whole genome shotgun (WGS) entry which is preliminary data.</text>
</comment>
<dbReference type="PANTHER" id="PTHR11695">
    <property type="entry name" value="ALCOHOL DEHYDROGENASE RELATED"/>
    <property type="match status" value="1"/>
</dbReference>
<name>A0A0R1GFY8_9LACO</name>
<dbReference type="InterPro" id="IPR013154">
    <property type="entry name" value="ADH-like_N"/>
</dbReference>
<dbReference type="Gene3D" id="3.40.50.720">
    <property type="entry name" value="NAD(P)-binding Rossmann-like Domain"/>
    <property type="match status" value="1"/>
</dbReference>
<dbReference type="EMBL" id="AZDA01000121">
    <property type="protein sequence ID" value="KRK33142.1"/>
    <property type="molecule type" value="Genomic_DNA"/>
</dbReference>
<dbReference type="Gene3D" id="3.90.180.10">
    <property type="entry name" value="Medium-chain alcohol dehydrogenases, catalytic domain"/>
    <property type="match status" value="1"/>
</dbReference>
<dbReference type="InterPro" id="IPR011032">
    <property type="entry name" value="GroES-like_sf"/>
</dbReference>
<evidence type="ECO:0000313" key="3">
    <source>
        <dbReference type="EMBL" id="KRK33142.1"/>
    </source>
</evidence>
<accession>A0A0R1GFY8</accession>
<reference evidence="3 4" key="1">
    <citation type="journal article" date="2015" name="Genome Announc.">
        <title>Expanding the biotechnology potential of lactobacilli through comparative genomics of 213 strains and associated genera.</title>
        <authorList>
            <person name="Sun Z."/>
            <person name="Harris H.M."/>
            <person name="McCann A."/>
            <person name="Guo C."/>
            <person name="Argimon S."/>
            <person name="Zhang W."/>
            <person name="Yang X."/>
            <person name="Jeffery I.B."/>
            <person name="Cooney J.C."/>
            <person name="Kagawa T.F."/>
            <person name="Liu W."/>
            <person name="Song Y."/>
            <person name="Salvetti E."/>
            <person name="Wrobel A."/>
            <person name="Rasinkangas P."/>
            <person name="Parkhill J."/>
            <person name="Rea M.C."/>
            <person name="O'Sullivan O."/>
            <person name="Ritari J."/>
            <person name="Douillard F.P."/>
            <person name="Paul Ross R."/>
            <person name="Yang R."/>
            <person name="Briner A.E."/>
            <person name="Felis G.E."/>
            <person name="de Vos W.M."/>
            <person name="Barrangou R."/>
            <person name="Klaenhammer T.R."/>
            <person name="Caufield P.W."/>
            <person name="Cui Y."/>
            <person name="Zhang H."/>
            <person name="O'Toole P.W."/>
        </authorList>
    </citation>
    <scope>NUCLEOTIDE SEQUENCE [LARGE SCALE GENOMIC DNA]</scope>
    <source>
        <strain evidence="3 4">DSM 20003</strain>
    </source>
</reference>
<proteinExistence type="predicted"/>
<dbReference type="PANTHER" id="PTHR11695:SF294">
    <property type="entry name" value="RETICULON-4-INTERACTING PROTEIN 1, MITOCHONDRIAL"/>
    <property type="match status" value="1"/>
</dbReference>
<dbReference type="SUPFAM" id="SSF51735">
    <property type="entry name" value="NAD(P)-binding Rossmann-fold domains"/>
    <property type="match status" value="1"/>
</dbReference>
<dbReference type="InterPro" id="IPR002364">
    <property type="entry name" value="Quin_OxRdtase/zeta-crystal_CS"/>
</dbReference>
<dbReference type="SMART" id="SM00829">
    <property type="entry name" value="PKS_ER"/>
    <property type="match status" value="1"/>
</dbReference>
<dbReference type="InterPro" id="IPR050700">
    <property type="entry name" value="YIM1/Zinc_Alcohol_DH_Fams"/>
</dbReference>
<dbReference type="Pfam" id="PF13602">
    <property type="entry name" value="ADH_zinc_N_2"/>
    <property type="match status" value="1"/>
</dbReference>
<evidence type="ECO:0000259" key="2">
    <source>
        <dbReference type="SMART" id="SM00829"/>
    </source>
</evidence>
<evidence type="ECO:0000256" key="1">
    <source>
        <dbReference type="ARBA" id="ARBA00023002"/>
    </source>
</evidence>
<dbReference type="STRING" id="1423726.FC07_GL001395"/>
<dbReference type="CDD" id="cd05289">
    <property type="entry name" value="MDR_like_2"/>
    <property type="match status" value="1"/>
</dbReference>
<organism evidence="3 4">
    <name type="scientific">Loigolactobacillus bifermentans DSM 20003</name>
    <dbReference type="NCBI Taxonomy" id="1423726"/>
    <lineage>
        <taxon>Bacteria</taxon>
        <taxon>Bacillati</taxon>
        <taxon>Bacillota</taxon>
        <taxon>Bacilli</taxon>
        <taxon>Lactobacillales</taxon>
        <taxon>Lactobacillaceae</taxon>
        <taxon>Loigolactobacillus</taxon>
    </lineage>
</organism>